<proteinExistence type="predicted"/>
<dbReference type="PROSITE" id="PS50995">
    <property type="entry name" value="HTH_MARR_2"/>
    <property type="match status" value="1"/>
</dbReference>
<dbReference type="InterPro" id="IPR036388">
    <property type="entry name" value="WH-like_DNA-bd_sf"/>
</dbReference>
<dbReference type="InterPro" id="IPR039422">
    <property type="entry name" value="MarR/SlyA-like"/>
</dbReference>
<reference evidence="2 3" key="1">
    <citation type="journal article" date="2013" name="Genome Announc.">
        <title>Genome Sequences of 28 Bordetella pertussis U.S. Outbreak Strains Dating from 2010 to 2012.</title>
        <authorList>
            <person name="Harvill E.T."/>
            <person name="Goodfield L.L."/>
            <person name="Ivanov Y."/>
            <person name="Meyer J.A."/>
            <person name="Newth C."/>
            <person name="Cassiday P."/>
            <person name="Tondella M.L."/>
            <person name="Liao P."/>
            <person name="Zimmerman J."/>
            <person name="Meert K."/>
            <person name="Wessel D."/>
            <person name="Berger J."/>
            <person name="Dean J.M."/>
            <person name="Holubkov R."/>
            <person name="Burr J."/>
            <person name="Liu T."/>
            <person name="Brinkac L."/>
            <person name="Kim M."/>
            <person name="Losada L."/>
        </authorList>
    </citation>
    <scope>NUCLEOTIDE SEQUENCE [LARGE SCALE GENOMIC DNA]</scope>
    <source>
        <strain evidence="2 3">CHLA-26</strain>
    </source>
</reference>
<evidence type="ECO:0000313" key="2">
    <source>
        <dbReference type="EMBL" id="ETH33260.1"/>
    </source>
</evidence>
<dbReference type="EMBL" id="AXSB02000002">
    <property type="protein sequence ID" value="ETH33260.1"/>
    <property type="molecule type" value="Genomic_DNA"/>
</dbReference>
<comment type="caution">
    <text evidence="2">The sequence shown here is derived from an EMBL/GenBank/DDBJ whole genome shotgun (WGS) entry which is preliminary data.</text>
</comment>
<feature type="domain" description="HTH marR-type" evidence="1">
    <location>
        <begin position="37"/>
        <end position="170"/>
    </location>
</feature>
<dbReference type="SUPFAM" id="SSF46785">
    <property type="entry name" value="Winged helix' DNA-binding domain"/>
    <property type="match status" value="1"/>
</dbReference>
<dbReference type="SMART" id="SM00347">
    <property type="entry name" value="HTH_MARR"/>
    <property type="match status" value="1"/>
</dbReference>
<dbReference type="Proteomes" id="UP000018679">
    <property type="component" value="Unassembled WGS sequence"/>
</dbReference>
<dbReference type="InterPro" id="IPR000835">
    <property type="entry name" value="HTH_MarR-typ"/>
</dbReference>
<gene>
    <name evidence="2" type="ORF">L566_0978</name>
</gene>
<evidence type="ECO:0000313" key="3">
    <source>
        <dbReference type="Proteomes" id="UP000018679"/>
    </source>
</evidence>
<dbReference type="InterPro" id="IPR036390">
    <property type="entry name" value="WH_DNA-bd_sf"/>
</dbReference>
<dbReference type="Gene3D" id="1.10.10.10">
    <property type="entry name" value="Winged helix-like DNA-binding domain superfamily/Winged helix DNA-binding domain"/>
    <property type="match status" value="1"/>
</dbReference>
<sequence>MNWEVGDFQFLKSGSDEPCIQPIESSHLGHDRRPDSVEEIAQVLARQLTVYMAASQAAMAERLGLSLTELKALDLVLEFDALPTGQLGQLLGISWGGATALINRLEAAGYVQRGRHPLDRRVIVIRPVAERCRALAEERRAAAEEVTFLSRQYDAHQLATVHAFLTQYARSLRHETLMWLQSRHGRDFVND</sequence>
<dbReference type="GO" id="GO:0006950">
    <property type="term" value="P:response to stress"/>
    <property type="evidence" value="ECO:0007669"/>
    <property type="project" value="TreeGrafter"/>
</dbReference>
<evidence type="ECO:0000259" key="1">
    <source>
        <dbReference type="PROSITE" id="PS50995"/>
    </source>
</evidence>
<dbReference type="Pfam" id="PF12802">
    <property type="entry name" value="MarR_2"/>
    <property type="match status" value="1"/>
</dbReference>
<dbReference type="GO" id="GO:0003700">
    <property type="term" value="F:DNA-binding transcription factor activity"/>
    <property type="evidence" value="ECO:0007669"/>
    <property type="project" value="InterPro"/>
</dbReference>
<protein>
    <submittedName>
        <fullName evidence="2">MarR family protein</fullName>
    </submittedName>
</protein>
<dbReference type="PANTHER" id="PTHR33164">
    <property type="entry name" value="TRANSCRIPTIONAL REGULATOR, MARR FAMILY"/>
    <property type="match status" value="1"/>
</dbReference>
<dbReference type="PANTHER" id="PTHR33164:SF106">
    <property type="entry name" value="TRANSCRIPTIONAL REGULATORY PROTEIN"/>
    <property type="match status" value="1"/>
</dbReference>
<dbReference type="AlphaFoldDB" id="A0AAI9J6D9"/>
<accession>A0AAI9J6D9</accession>
<organism evidence="2 3">
    <name type="scientific">Bordetella pertussis CHLA-26</name>
    <dbReference type="NCBI Taxonomy" id="1331284"/>
    <lineage>
        <taxon>Bacteria</taxon>
        <taxon>Pseudomonadati</taxon>
        <taxon>Pseudomonadota</taxon>
        <taxon>Betaproteobacteria</taxon>
        <taxon>Burkholderiales</taxon>
        <taxon>Alcaligenaceae</taxon>
        <taxon>Bordetella</taxon>
    </lineage>
</organism>
<name>A0AAI9J6D9_BORPT</name>